<dbReference type="PROSITE" id="PS00107">
    <property type="entry name" value="PROTEIN_KINASE_ATP"/>
    <property type="match status" value="1"/>
</dbReference>
<dbReference type="InterPro" id="IPR050117">
    <property type="entry name" value="MAPK"/>
</dbReference>
<dbReference type="SUPFAM" id="SSF56112">
    <property type="entry name" value="Protein kinase-like (PK-like)"/>
    <property type="match status" value="1"/>
</dbReference>
<name>A0A9P1J4X4_9PELO</name>
<evidence type="ECO:0000256" key="1">
    <source>
        <dbReference type="ARBA" id="ARBA00022527"/>
    </source>
</evidence>
<dbReference type="AlphaFoldDB" id="A0A9P1J4X4"/>
<organism evidence="9 10">
    <name type="scientific">Caenorhabditis angaria</name>
    <dbReference type="NCBI Taxonomy" id="860376"/>
    <lineage>
        <taxon>Eukaryota</taxon>
        <taxon>Metazoa</taxon>
        <taxon>Ecdysozoa</taxon>
        <taxon>Nematoda</taxon>
        <taxon>Chromadorea</taxon>
        <taxon>Rhabditida</taxon>
        <taxon>Rhabditina</taxon>
        <taxon>Rhabditomorpha</taxon>
        <taxon>Rhabditoidea</taxon>
        <taxon>Rhabditidae</taxon>
        <taxon>Peloderinae</taxon>
        <taxon>Caenorhabditis</taxon>
    </lineage>
</organism>
<evidence type="ECO:0000256" key="4">
    <source>
        <dbReference type="ARBA" id="ARBA00022777"/>
    </source>
</evidence>
<keyword evidence="2" id="KW-0808">Transferase</keyword>
<dbReference type="GO" id="GO:0005524">
    <property type="term" value="F:ATP binding"/>
    <property type="evidence" value="ECO:0007669"/>
    <property type="project" value="UniProtKB-UniRule"/>
</dbReference>
<dbReference type="OrthoDB" id="192887at2759"/>
<keyword evidence="10" id="KW-1185">Reference proteome</keyword>
<dbReference type="Gene3D" id="1.10.510.10">
    <property type="entry name" value="Transferase(Phosphotransferase) domain 1"/>
    <property type="match status" value="1"/>
</dbReference>
<dbReference type="FunFam" id="3.30.200.20:FF:000553">
    <property type="entry name" value="Mitogen-activated protein kinase"/>
    <property type="match status" value="1"/>
</dbReference>
<dbReference type="InterPro" id="IPR017441">
    <property type="entry name" value="Protein_kinase_ATP_BS"/>
</dbReference>
<keyword evidence="1" id="KW-0723">Serine/threonine-protein kinase</keyword>
<dbReference type="EMBL" id="CANHGI010000006">
    <property type="protein sequence ID" value="CAI5456787.1"/>
    <property type="molecule type" value="Genomic_DNA"/>
</dbReference>
<keyword evidence="5 6" id="KW-0067">ATP-binding</keyword>
<evidence type="ECO:0000256" key="3">
    <source>
        <dbReference type="ARBA" id="ARBA00022741"/>
    </source>
</evidence>
<evidence type="ECO:0000256" key="5">
    <source>
        <dbReference type="ARBA" id="ARBA00022840"/>
    </source>
</evidence>
<dbReference type="PANTHER" id="PTHR24055">
    <property type="entry name" value="MITOGEN-ACTIVATED PROTEIN KINASE"/>
    <property type="match status" value="1"/>
</dbReference>
<dbReference type="Pfam" id="PF00069">
    <property type="entry name" value="Pkinase"/>
    <property type="match status" value="1"/>
</dbReference>
<dbReference type="FunFam" id="1.10.510.10:FF:000624">
    <property type="entry name" value="Mitogen-activated protein kinase"/>
    <property type="match status" value="1"/>
</dbReference>
<evidence type="ECO:0000259" key="8">
    <source>
        <dbReference type="PROSITE" id="PS50011"/>
    </source>
</evidence>
<dbReference type="Gene3D" id="3.30.200.20">
    <property type="entry name" value="Phosphorylase Kinase, domain 1"/>
    <property type="match status" value="1"/>
</dbReference>
<dbReference type="InterPro" id="IPR011009">
    <property type="entry name" value="Kinase-like_dom_sf"/>
</dbReference>
<feature type="region of interest" description="Disordered" evidence="7">
    <location>
        <begin position="15"/>
        <end position="40"/>
    </location>
</feature>
<dbReference type="InterPro" id="IPR008271">
    <property type="entry name" value="Ser/Thr_kinase_AS"/>
</dbReference>
<keyword evidence="4" id="KW-0418">Kinase</keyword>
<evidence type="ECO:0000256" key="2">
    <source>
        <dbReference type="ARBA" id="ARBA00022679"/>
    </source>
</evidence>
<reference evidence="9" key="1">
    <citation type="submission" date="2022-11" db="EMBL/GenBank/DDBJ databases">
        <authorList>
            <person name="Kikuchi T."/>
        </authorList>
    </citation>
    <scope>NUCLEOTIDE SEQUENCE</scope>
    <source>
        <strain evidence="9">PS1010</strain>
    </source>
</reference>
<sequence>MFLINYIKSFTSRKSKEEEEENVMAPPQEGPTLRNSPLNRYSPPTKYYDTNSNYTQISLMKPEPLELPSSKNPAFINMPKQAGFNRVLDGLKKRQLLHDFRLERAADVYNPIQNIGSGAFGIVCEAEETSSRTRVAIKKIAHASATPTLARRTLREIRVLRHIKHNNIVRLRDIFRTNGPLGIDVFLVMDLMSINLHQVIYSWECLKEEDILSFLMQLLNGLQYLHKASIAHRDLKPSNLLVDENLNLQIADFGMAKCYHKEALRADDPDEHCFYMTQHVATLPYRAPELLYVLPEHSTAVDMWAVGCIFGEMVLKSEVFPGRNVQNQIRMLLAVFGRPPQHIINEVRCDRTRKLIEDADNFVELTWEEFLFNKNRSENQNIFENCEAVSFIRQLFEVDANDRLTIDEALNHPYIKNHPKAEKSYLNNTSTCPFYIKHSMIQVEKLNHAKLIEELQKDAPSATHQELHSGTRKWFEGAFLRESDIYKNCGEGFQEDESNLEEYQLQISVCTSED</sequence>
<evidence type="ECO:0000313" key="9">
    <source>
        <dbReference type="EMBL" id="CAI5456787.1"/>
    </source>
</evidence>
<feature type="domain" description="Protein kinase" evidence="8">
    <location>
        <begin position="109"/>
        <end position="415"/>
    </location>
</feature>
<feature type="binding site" evidence="6">
    <location>
        <position position="139"/>
    </location>
    <ligand>
        <name>ATP</name>
        <dbReference type="ChEBI" id="CHEBI:30616"/>
    </ligand>
</feature>
<dbReference type="InterPro" id="IPR000719">
    <property type="entry name" value="Prot_kinase_dom"/>
</dbReference>
<comment type="caution">
    <text evidence="9">The sequence shown here is derived from an EMBL/GenBank/DDBJ whole genome shotgun (WGS) entry which is preliminary data.</text>
</comment>
<dbReference type="PROSITE" id="PS00108">
    <property type="entry name" value="PROTEIN_KINASE_ST"/>
    <property type="match status" value="1"/>
</dbReference>
<dbReference type="SMART" id="SM00220">
    <property type="entry name" value="S_TKc"/>
    <property type="match status" value="1"/>
</dbReference>
<dbReference type="GO" id="GO:0004674">
    <property type="term" value="F:protein serine/threonine kinase activity"/>
    <property type="evidence" value="ECO:0007669"/>
    <property type="project" value="UniProtKB-KW"/>
</dbReference>
<proteinExistence type="predicted"/>
<dbReference type="Proteomes" id="UP001152747">
    <property type="component" value="Unassembled WGS sequence"/>
</dbReference>
<protein>
    <recommendedName>
        <fullName evidence="8">Protein kinase domain-containing protein</fullName>
    </recommendedName>
</protein>
<evidence type="ECO:0000313" key="10">
    <source>
        <dbReference type="Proteomes" id="UP001152747"/>
    </source>
</evidence>
<evidence type="ECO:0000256" key="7">
    <source>
        <dbReference type="SAM" id="MobiDB-lite"/>
    </source>
</evidence>
<dbReference type="PROSITE" id="PS50011">
    <property type="entry name" value="PROTEIN_KINASE_DOM"/>
    <property type="match status" value="1"/>
</dbReference>
<gene>
    <name evidence="9" type="ORF">CAMP_LOCUS19424</name>
</gene>
<accession>A0A9P1J4X4</accession>
<keyword evidence="3 6" id="KW-0547">Nucleotide-binding</keyword>
<evidence type="ECO:0000256" key="6">
    <source>
        <dbReference type="PROSITE-ProRule" id="PRU10141"/>
    </source>
</evidence>